<comment type="function">
    <text evidence="16">Catalyzes the phosphorylation of pantothenate (Pan), the first step in CoA biosynthesis.</text>
</comment>
<evidence type="ECO:0000256" key="3">
    <source>
        <dbReference type="ARBA" id="ARBA00004496"/>
    </source>
</evidence>
<comment type="caution">
    <text evidence="17">The sequence shown here is derived from an EMBL/GenBank/DDBJ whole genome shotgun (WGS) entry which is preliminary data.</text>
</comment>
<evidence type="ECO:0000256" key="5">
    <source>
        <dbReference type="ARBA" id="ARBA00011738"/>
    </source>
</evidence>
<evidence type="ECO:0000256" key="6">
    <source>
        <dbReference type="ARBA" id="ARBA00012102"/>
    </source>
</evidence>
<evidence type="ECO:0000256" key="16">
    <source>
        <dbReference type="HAMAP-Rule" id="MF_01274"/>
    </source>
</evidence>
<evidence type="ECO:0000256" key="11">
    <source>
        <dbReference type="ARBA" id="ARBA00022840"/>
    </source>
</evidence>
<evidence type="ECO:0000256" key="2">
    <source>
        <dbReference type="ARBA" id="ARBA00001958"/>
    </source>
</evidence>
<dbReference type="Proteomes" id="UP001589814">
    <property type="component" value="Unassembled WGS sequence"/>
</dbReference>
<dbReference type="Pfam" id="PF03309">
    <property type="entry name" value="Pan_kinase"/>
    <property type="match status" value="1"/>
</dbReference>
<comment type="catalytic activity">
    <reaction evidence="1 16">
        <text>(R)-pantothenate + ATP = (R)-4'-phosphopantothenate + ADP + H(+)</text>
        <dbReference type="Rhea" id="RHEA:16373"/>
        <dbReference type="ChEBI" id="CHEBI:10986"/>
        <dbReference type="ChEBI" id="CHEBI:15378"/>
        <dbReference type="ChEBI" id="CHEBI:29032"/>
        <dbReference type="ChEBI" id="CHEBI:30616"/>
        <dbReference type="ChEBI" id="CHEBI:456216"/>
        <dbReference type="EC" id="2.7.1.33"/>
    </reaction>
</comment>
<feature type="binding site" evidence="16">
    <location>
        <begin position="6"/>
        <end position="13"/>
    </location>
    <ligand>
        <name>ATP</name>
        <dbReference type="ChEBI" id="CHEBI:30616"/>
    </ligand>
</feature>
<dbReference type="EMBL" id="JBHLVX010000050">
    <property type="protein sequence ID" value="MFC0269030.1"/>
    <property type="molecule type" value="Genomic_DNA"/>
</dbReference>
<comment type="cofactor">
    <cofactor evidence="2">
        <name>K(+)</name>
        <dbReference type="ChEBI" id="CHEBI:29103"/>
    </cofactor>
</comment>
<gene>
    <name evidence="16" type="primary">coaX</name>
    <name evidence="17" type="ORF">ACFFHW_13725</name>
</gene>
<comment type="cofactor">
    <cofactor evidence="16">
        <name>NH4(+)</name>
        <dbReference type="ChEBI" id="CHEBI:28938"/>
    </cofactor>
    <cofactor evidence="16">
        <name>K(+)</name>
        <dbReference type="ChEBI" id="CHEBI:29103"/>
    </cofactor>
    <text evidence="16">A monovalent cation. Ammonium or potassium.</text>
</comment>
<dbReference type="CDD" id="cd24015">
    <property type="entry name" value="ASKHA_NBD_PanK-III"/>
    <property type="match status" value="1"/>
</dbReference>
<accession>A0ABV6G5U9</accession>
<comment type="subcellular location">
    <subcellularLocation>
        <location evidence="3 16">Cytoplasm</location>
    </subcellularLocation>
</comment>
<evidence type="ECO:0000256" key="8">
    <source>
        <dbReference type="ARBA" id="ARBA00022679"/>
    </source>
</evidence>
<evidence type="ECO:0000313" key="17">
    <source>
        <dbReference type="EMBL" id="MFC0269030.1"/>
    </source>
</evidence>
<evidence type="ECO:0000256" key="1">
    <source>
        <dbReference type="ARBA" id="ARBA00001206"/>
    </source>
</evidence>
<keyword evidence="9 16" id="KW-0547">Nucleotide-binding</keyword>
<feature type="binding site" evidence="16">
    <location>
        <position position="123"/>
    </location>
    <ligand>
        <name>ATP</name>
        <dbReference type="ChEBI" id="CHEBI:30616"/>
    </ligand>
</feature>
<proteinExistence type="inferred from homology"/>
<keyword evidence="12 16" id="KW-0630">Potassium</keyword>
<dbReference type="HAMAP" id="MF_01274">
    <property type="entry name" value="Pantothen_kinase_3"/>
    <property type="match status" value="1"/>
</dbReference>
<evidence type="ECO:0000256" key="15">
    <source>
        <dbReference type="ARBA" id="ARBA00040883"/>
    </source>
</evidence>
<dbReference type="SUPFAM" id="SSF53067">
    <property type="entry name" value="Actin-like ATPase domain"/>
    <property type="match status" value="2"/>
</dbReference>
<sequence length="279" mass="30194">MILDLDIGNTLSKWRLKDSASDAIMGRGAMWTHDEWRFGDDIPDPRHIEAIRISNVARHDVLEGTVALLERRVDNIMVARSTAQAGGVRNGYDAPERLGVDRWLGLIAGHRLAGGCCTVDCGSAVTMDFVLPDGRHPGGYILPGLRLMKESLRLGTRSVAIDPEQEMGRLLAPGSNTADAVNHGVYVAAVSAIQRLYMENCDRYGVALPMLVTGGDGAIVSRGLELPHAQWPDMVYAGLEVLFPLTEGERRGVLAGMPAVVAPPSREAIEKALAFTYLL</sequence>
<evidence type="ECO:0000256" key="4">
    <source>
        <dbReference type="ARBA" id="ARBA00005225"/>
    </source>
</evidence>
<keyword evidence="16" id="KW-0479">Metal-binding</keyword>
<dbReference type="RefSeq" id="WP_019951473.1">
    <property type="nucleotide sequence ID" value="NZ_JBHLVX010000050.1"/>
</dbReference>
<evidence type="ECO:0000256" key="9">
    <source>
        <dbReference type="ARBA" id="ARBA00022741"/>
    </source>
</evidence>
<dbReference type="NCBIfam" id="TIGR00671">
    <property type="entry name" value="baf"/>
    <property type="match status" value="1"/>
</dbReference>
<keyword evidence="18" id="KW-1185">Reference proteome</keyword>
<feature type="binding site" evidence="16">
    <location>
        <position position="177"/>
    </location>
    <ligand>
        <name>substrate</name>
    </ligand>
</feature>
<dbReference type="InterPro" id="IPR043129">
    <property type="entry name" value="ATPase_NBD"/>
</dbReference>
<dbReference type="EC" id="2.7.1.33" evidence="6 16"/>
<feature type="binding site" evidence="16">
    <location>
        <position position="120"/>
    </location>
    <ligand>
        <name>K(+)</name>
        <dbReference type="ChEBI" id="CHEBI:29103"/>
    </ligand>
</feature>
<keyword evidence="8 16" id="KW-0808">Transferase</keyword>
<feature type="binding site" evidence="16">
    <location>
        <position position="92"/>
    </location>
    <ligand>
        <name>substrate</name>
    </ligand>
</feature>
<dbReference type="PANTHER" id="PTHR34265">
    <property type="entry name" value="TYPE III PANTOTHENATE KINASE"/>
    <property type="match status" value="1"/>
</dbReference>
<evidence type="ECO:0000256" key="7">
    <source>
        <dbReference type="ARBA" id="ARBA00022490"/>
    </source>
</evidence>
<name>A0ABV6G5U9_9GAMM</name>
<comment type="similarity">
    <text evidence="14 16">Belongs to the type III pantothenate kinase family.</text>
</comment>
<evidence type="ECO:0000256" key="13">
    <source>
        <dbReference type="ARBA" id="ARBA00022993"/>
    </source>
</evidence>
<evidence type="ECO:0000256" key="10">
    <source>
        <dbReference type="ARBA" id="ARBA00022777"/>
    </source>
</evidence>
<dbReference type="PANTHER" id="PTHR34265:SF1">
    <property type="entry name" value="TYPE III PANTOTHENATE KINASE"/>
    <property type="match status" value="1"/>
</dbReference>
<evidence type="ECO:0000256" key="12">
    <source>
        <dbReference type="ARBA" id="ARBA00022958"/>
    </source>
</evidence>
<comment type="pathway">
    <text evidence="4 16">Cofactor biosynthesis; coenzyme A biosynthesis; CoA from (R)-pantothenate: step 1/5.</text>
</comment>
<evidence type="ECO:0000313" key="18">
    <source>
        <dbReference type="Proteomes" id="UP001589814"/>
    </source>
</evidence>
<keyword evidence="10 16" id="KW-0418">Kinase</keyword>
<organism evidence="17 18">
    <name type="scientific">Kushneria aurantia</name>
    <dbReference type="NCBI Taxonomy" id="504092"/>
    <lineage>
        <taxon>Bacteria</taxon>
        <taxon>Pseudomonadati</taxon>
        <taxon>Pseudomonadota</taxon>
        <taxon>Gammaproteobacteria</taxon>
        <taxon>Oceanospirillales</taxon>
        <taxon>Halomonadaceae</taxon>
        <taxon>Kushneria</taxon>
    </lineage>
</organism>
<feature type="binding site" evidence="16">
    <location>
        <begin position="99"/>
        <end position="102"/>
    </location>
    <ligand>
        <name>substrate</name>
    </ligand>
</feature>
<keyword evidence="7 16" id="KW-0963">Cytoplasm</keyword>
<dbReference type="Gene3D" id="3.30.420.40">
    <property type="match status" value="2"/>
</dbReference>
<dbReference type="InterPro" id="IPR004619">
    <property type="entry name" value="Type_III_PanK"/>
</dbReference>
<keyword evidence="11 16" id="KW-0067">ATP-binding</keyword>
<keyword evidence="13 16" id="KW-0173">Coenzyme A biosynthesis</keyword>
<reference evidence="17 18" key="1">
    <citation type="submission" date="2024-09" db="EMBL/GenBank/DDBJ databases">
        <authorList>
            <person name="Sun Q."/>
            <person name="Mori K."/>
        </authorList>
    </citation>
    <scope>NUCLEOTIDE SEQUENCE [LARGE SCALE GENOMIC DNA]</scope>
    <source>
        <strain evidence="17 18">CCM 7415</strain>
    </source>
</reference>
<evidence type="ECO:0000256" key="14">
    <source>
        <dbReference type="ARBA" id="ARBA00038036"/>
    </source>
</evidence>
<feature type="active site" description="Proton acceptor" evidence="16">
    <location>
        <position position="101"/>
    </location>
</feature>
<dbReference type="GO" id="GO:0004594">
    <property type="term" value="F:pantothenate kinase activity"/>
    <property type="evidence" value="ECO:0007669"/>
    <property type="project" value="UniProtKB-EC"/>
</dbReference>
<comment type="subunit">
    <text evidence="5 16">Homodimer.</text>
</comment>
<protein>
    <recommendedName>
        <fullName evidence="15 16">Type III pantothenate kinase</fullName>
        <ecNumber evidence="6 16">2.7.1.33</ecNumber>
    </recommendedName>
    <alternativeName>
        <fullName evidence="16">PanK-III</fullName>
    </alternativeName>
    <alternativeName>
        <fullName evidence="16">Pantothenic acid kinase</fullName>
    </alternativeName>
</protein>